<gene>
    <name evidence="1" type="ORF">HAX54_022151</name>
</gene>
<keyword evidence="2" id="KW-1185">Reference proteome</keyword>
<sequence length="55" mass="6148">LMKKNSSDVQVVACHATQCAKLLAIFLLHLHLAHYDNDLDNLQDFSSEVCGLARH</sequence>
<name>A0ABS8UUK2_DATST</name>
<dbReference type="Proteomes" id="UP000823775">
    <property type="component" value="Unassembled WGS sequence"/>
</dbReference>
<accession>A0ABS8UUK2</accession>
<dbReference type="EMBL" id="JACEIK010002662">
    <property type="protein sequence ID" value="MCD9638279.1"/>
    <property type="molecule type" value="Genomic_DNA"/>
</dbReference>
<comment type="caution">
    <text evidence="1">The sequence shown here is derived from an EMBL/GenBank/DDBJ whole genome shotgun (WGS) entry which is preliminary data.</text>
</comment>
<evidence type="ECO:0000313" key="2">
    <source>
        <dbReference type="Proteomes" id="UP000823775"/>
    </source>
</evidence>
<protein>
    <submittedName>
        <fullName evidence="1">Uncharacterized protein</fullName>
    </submittedName>
</protein>
<evidence type="ECO:0000313" key="1">
    <source>
        <dbReference type="EMBL" id="MCD9638279.1"/>
    </source>
</evidence>
<feature type="non-terminal residue" evidence="1">
    <location>
        <position position="55"/>
    </location>
</feature>
<organism evidence="1 2">
    <name type="scientific">Datura stramonium</name>
    <name type="common">Jimsonweed</name>
    <name type="synonym">Common thornapple</name>
    <dbReference type="NCBI Taxonomy" id="4076"/>
    <lineage>
        <taxon>Eukaryota</taxon>
        <taxon>Viridiplantae</taxon>
        <taxon>Streptophyta</taxon>
        <taxon>Embryophyta</taxon>
        <taxon>Tracheophyta</taxon>
        <taxon>Spermatophyta</taxon>
        <taxon>Magnoliopsida</taxon>
        <taxon>eudicotyledons</taxon>
        <taxon>Gunneridae</taxon>
        <taxon>Pentapetalae</taxon>
        <taxon>asterids</taxon>
        <taxon>lamiids</taxon>
        <taxon>Solanales</taxon>
        <taxon>Solanaceae</taxon>
        <taxon>Solanoideae</taxon>
        <taxon>Datureae</taxon>
        <taxon>Datura</taxon>
    </lineage>
</organism>
<proteinExistence type="predicted"/>
<reference evidence="1 2" key="1">
    <citation type="journal article" date="2021" name="BMC Genomics">
        <title>Datura genome reveals duplications of psychoactive alkaloid biosynthetic genes and high mutation rate following tissue culture.</title>
        <authorList>
            <person name="Rajewski A."/>
            <person name="Carter-House D."/>
            <person name="Stajich J."/>
            <person name="Litt A."/>
        </authorList>
    </citation>
    <scope>NUCLEOTIDE SEQUENCE [LARGE SCALE GENOMIC DNA]</scope>
    <source>
        <strain evidence="1">AR-01</strain>
    </source>
</reference>
<feature type="non-terminal residue" evidence="1">
    <location>
        <position position="1"/>
    </location>
</feature>